<dbReference type="Pfam" id="PF01161">
    <property type="entry name" value="PBP"/>
    <property type="match status" value="1"/>
</dbReference>
<protein>
    <submittedName>
        <fullName evidence="2">PEBP family protein</fullName>
    </submittedName>
</protein>
<dbReference type="PANTHER" id="PTHR30289">
    <property type="entry name" value="UNCHARACTERIZED PROTEIN YBCL-RELATED"/>
    <property type="match status" value="1"/>
</dbReference>
<proteinExistence type="predicted"/>
<keyword evidence="1" id="KW-0812">Transmembrane</keyword>
<comment type="caution">
    <text evidence="2">The sequence shown here is derived from an EMBL/GenBank/DDBJ whole genome shotgun (WGS) entry which is preliminary data.</text>
</comment>
<dbReference type="InterPro" id="IPR005247">
    <property type="entry name" value="YbhB_YbcL/LppC-like"/>
</dbReference>
<evidence type="ECO:0000313" key="3">
    <source>
        <dbReference type="Proteomes" id="UP000034653"/>
    </source>
</evidence>
<gene>
    <name evidence="2" type="ORF">UX19_C0010G0005</name>
</gene>
<organism evidence="2 3">
    <name type="scientific">Candidatus Woesebacteria bacterium GW2011_GWA1_45_8</name>
    <dbReference type="NCBI Taxonomy" id="1618559"/>
    <lineage>
        <taxon>Bacteria</taxon>
        <taxon>Candidatus Woeseibacteriota</taxon>
    </lineage>
</organism>
<dbReference type="PANTHER" id="PTHR30289:SF1">
    <property type="entry name" value="PEBP (PHOSPHATIDYLETHANOLAMINE-BINDING PROTEIN) FAMILY PROTEIN"/>
    <property type="match status" value="1"/>
</dbReference>
<dbReference type="InterPro" id="IPR036610">
    <property type="entry name" value="PEBP-like_sf"/>
</dbReference>
<evidence type="ECO:0000313" key="2">
    <source>
        <dbReference type="EMBL" id="KKU12028.1"/>
    </source>
</evidence>
<evidence type="ECO:0000256" key="1">
    <source>
        <dbReference type="SAM" id="Phobius"/>
    </source>
</evidence>
<dbReference type="Proteomes" id="UP000034653">
    <property type="component" value="Unassembled WGS sequence"/>
</dbReference>
<dbReference type="Gene3D" id="3.90.280.10">
    <property type="entry name" value="PEBP-like"/>
    <property type="match status" value="1"/>
</dbReference>
<accession>A0A0G1Q2V3</accession>
<dbReference type="SUPFAM" id="SSF49777">
    <property type="entry name" value="PEBP-like"/>
    <property type="match status" value="1"/>
</dbReference>
<name>A0A0G1Q2V3_9BACT</name>
<dbReference type="CDD" id="cd00865">
    <property type="entry name" value="PEBP_bact_arch"/>
    <property type="match status" value="1"/>
</dbReference>
<reference evidence="2 3" key="1">
    <citation type="journal article" date="2015" name="Nature">
        <title>rRNA introns, odd ribosomes, and small enigmatic genomes across a large radiation of phyla.</title>
        <authorList>
            <person name="Brown C.T."/>
            <person name="Hug L.A."/>
            <person name="Thomas B.C."/>
            <person name="Sharon I."/>
            <person name="Castelle C.J."/>
            <person name="Singh A."/>
            <person name="Wilkins M.J."/>
            <person name="Williams K.H."/>
            <person name="Banfield J.F."/>
        </authorList>
    </citation>
    <scope>NUCLEOTIDE SEQUENCE [LARGE SCALE GENOMIC DNA]</scope>
</reference>
<feature type="transmembrane region" description="Helical" evidence="1">
    <location>
        <begin position="9"/>
        <end position="28"/>
    </location>
</feature>
<dbReference type="EMBL" id="LCLG01000010">
    <property type="protein sequence ID" value="KKU12028.1"/>
    <property type="molecule type" value="Genomic_DNA"/>
</dbReference>
<dbReference type="InterPro" id="IPR008914">
    <property type="entry name" value="PEBP"/>
</dbReference>
<dbReference type="NCBIfam" id="TIGR00481">
    <property type="entry name" value="YbhB/YbcL family Raf kinase inhibitor-like protein"/>
    <property type="match status" value="1"/>
</dbReference>
<keyword evidence="1" id="KW-0472">Membrane</keyword>
<sequence>MKKNSVRGGILLIVAVIGVWYVSIPFVGPNKYVPKIAPVSKEAPKNMKLTSSAFTNEEKIPVEFTCDGKKVNPPLAISGIPEGAKSLAMIVDDPDAPAGTFTHWVIWNIDAATTEIGSGTIPPKSQEGTNSAGRIGYTPPCPPSGTHRYFFTLLALDTTIGLDAKAKKADLETAMKGHIMEQTNLIGAYGR</sequence>
<dbReference type="AlphaFoldDB" id="A0A0G1Q2V3"/>
<keyword evidence="1" id="KW-1133">Transmembrane helix</keyword>